<dbReference type="STRING" id="1962155.B1813_00375"/>
<dbReference type="Pfam" id="PF04018">
    <property type="entry name" value="VCA0040-like"/>
    <property type="match status" value="1"/>
</dbReference>
<feature type="transmembrane region" description="Helical" evidence="1">
    <location>
        <begin position="121"/>
        <end position="141"/>
    </location>
</feature>
<keyword evidence="1" id="KW-1133">Transmembrane helix</keyword>
<evidence type="ECO:0000313" key="3">
    <source>
        <dbReference type="Proteomes" id="UP000192591"/>
    </source>
</evidence>
<keyword evidence="1" id="KW-0812">Transmembrane</keyword>
<sequence>MTTTPHGTKPPRSRSRALVDVLRGALIGTAETVPGVSGGTVALVVGVYDTAITSAGHLISGVRRTVTDGLRGRGMERAALEFRAVHWRVIVPMLIGMVAALLLMARLMGGWVEDHPVQTSALFFGLVLASLWVPFSLSVRGSAEHGAEHGAEQGADGKGRWGLPEIAAAVVTAALAFIVVSLPPGDVDATPPVLLVAAALAVSGLVLPGLSGSFLLLTFGLYQSTLTAVNDRDLGYLGLFALGALVGLASIVKLLQWLLTRWHRMTLVVLTGLMAGSLRALWPWQDDDRNLLAPGEHVGTAAALAGLGVVVVVVALVSEHRMRTRASSAVESGTELRDAGRR</sequence>
<reference evidence="2 3" key="1">
    <citation type="submission" date="2017-02" db="EMBL/GenBank/DDBJ databases">
        <title>Draft genome of Saccharomonospora sp. 154.</title>
        <authorList>
            <person name="Alonso-Carmona G.S."/>
            <person name="De La Haba R."/>
            <person name="Vera-Gargallo B."/>
            <person name="Sandoval-Trujillo A.H."/>
            <person name="Ramirez-Duran N."/>
            <person name="Ventosa A."/>
        </authorList>
    </citation>
    <scope>NUCLEOTIDE SEQUENCE [LARGE SCALE GENOMIC DNA]</scope>
    <source>
        <strain evidence="2 3">LRS4.154</strain>
    </source>
</reference>
<proteinExistence type="predicted"/>
<accession>A0A1V9ABU8</accession>
<organism evidence="2 3">
    <name type="scientific">Saccharomonospora piscinae</name>
    <dbReference type="NCBI Taxonomy" id="687388"/>
    <lineage>
        <taxon>Bacteria</taxon>
        <taxon>Bacillati</taxon>
        <taxon>Actinomycetota</taxon>
        <taxon>Actinomycetes</taxon>
        <taxon>Pseudonocardiales</taxon>
        <taxon>Pseudonocardiaceae</taxon>
        <taxon>Saccharomonospora</taxon>
    </lineage>
</organism>
<dbReference type="RefSeq" id="WP_252365131.1">
    <property type="nucleotide sequence ID" value="NZ_MWIH01000002.1"/>
</dbReference>
<dbReference type="InterPro" id="IPR007163">
    <property type="entry name" value="VCA0040-like"/>
</dbReference>
<keyword evidence="1" id="KW-0472">Membrane</keyword>
<dbReference type="AlphaFoldDB" id="A0A1V9ABU8"/>
<dbReference type="Proteomes" id="UP000192591">
    <property type="component" value="Unassembled WGS sequence"/>
</dbReference>
<evidence type="ECO:0000256" key="1">
    <source>
        <dbReference type="SAM" id="Phobius"/>
    </source>
</evidence>
<keyword evidence="3" id="KW-1185">Reference proteome</keyword>
<dbReference type="PANTHER" id="PTHR37308:SF1">
    <property type="entry name" value="POLYPRENYL-PHOSPHATE TRANSPORTER"/>
    <property type="match status" value="1"/>
</dbReference>
<comment type="caution">
    <text evidence="2">The sequence shown here is derived from an EMBL/GenBank/DDBJ whole genome shotgun (WGS) entry which is preliminary data.</text>
</comment>
<dbReference type="PANTHER" id="PTHR37308">
    <property type="entry name" value="INTEGRAL MEMBRANE PROTEIN"/>
    <property type="match status" value="1"/>
</dbReference>
<name>A0A1V9ABU8_SACPI</name>
<feature type="transmembrane region" description="Helical" evidence="1">
    <location>
        <begin position="194"/>
        <end position="222"/>
    </location>
</feature>
<feature type="transmembrane region" description="Helical" evidence="1">
    <location>
        <begin position="297"/>
        <end position="317"/>
    </location>
</feature>
<feature type="transmembrane region" description="Helical" evidence="1">
    <location>
        <begin position="161"/>
        <end position="182"/>
    </location>
</feature>
<protein>
    <submittedName>
        <fullName evidence="2">DUF368 domain-containing protein</fullName>
    </submittedName>
</protein>
<evidence type="ECO:0000313" key="2">
    <source>
        <dbReference type="EMBL" id="OQO94607.1"/>
    </source>
</evidence>
<gene>
    <name evidence="2" type="ORF">B1813_00375</name>
</gene>
<feature type="transmembrane region" description="Helical" evidence="1">
    <location>
        <begin position="234"/>
        <end position="255"/>
    </location>
</feature>
<dbReference type="EMBL" id="MWIH01000002">
    <property type="protein sequence ID" value="OQO94607.1"/>
    <property type="molecule type" value="Genomic_DNA"/>
</dbReference>
<feature type="transmembrane region" description="Helical" evidence="1">
    <location>
        <begin position="89"/>
        <end position="109"/>
    </location>
</feature>